<keyword evidence="2" id="KW-1185">Reference proteome</keyword>
<dbReference type="eggNOG" id="ENOG502SYS1">
    <property type="taxonomic scope" value="Eukaryota"/>
</dbReference>
<evidence type="ECO:0000313" key="2">
    <source>
        <dbReference type="Proteomes" id="UP000006753"/>
    </source>
</evidence>
<proteinExistence type="predicted"/>
<protein>
    <submittedName>
        <fullName evidence="1">Uncharacterized protein</fullName>
    </submittedName>
</protein>
<dbReference type="AlphaFoldDB" id="K1WR94"/>
<accession>K1WR94</accession>
<dbReference type="GeneID" id="18762114"/>
<dbReference type="KEGG" id="mbe:MBM_06179"/>
<dbReference type="HOGENOM" id="CLU_089720_0_0_1"/>
<evidence type="ECO:0000313" key="1">
    <source>
        <dbReference type="EMBL" id="EKD15551.1"/>
    </source>
</evidence>
<name>K1WR94_MARBU</name>
<organism evidence="1 2">
    <name type="scientific">Marssonina brunnea f. sp. multigermtubi (strain MB_m1)</name>
    <name type="common">Marssonina leaf spot fungus</name>
    <dbReference type="NCBI Taxonomy" id="1072389"/>
    <lineage>
        <taxon>Eukaryota</taxon>
        <taxon>Fungi</taxon>
        <taxon>Dikarya</taxon>
        <taxon>Ascomycota</taxon>
        <taxon>Pezizomycotina</taxon>
        <taxon>Leotiomycetes</taxon>
        <taxon>Helotiales</taxon>
        <taxon>Drepanopezizaceae</taxon>
        <taxon>Drepanopeziza</taxon>
    </lineage>
</organism>
<dbReference type="InParanoid" id="K1WR94"/>
<dbReference type="EMBL" id="JH921441">
    <property type="protein sequence ID" value="EKD15551.1"/>
    <property type="molecule type" value="Genomic_DNA"/>
</dbReference>
<dbReference type="OrthoDB" id="2129069at2759"/>
<gene>
    <name evidence="1" type="ORF">MBM_06179</name>
</gene>
<sequence>MFCTSLRKRVEWATVPSTLLASQAPKWKEQTLTTHDLAIPIPLPKTHQRDALETFLLLALSPTDLLDQPATMSRIQRLYHHTGGRNVGILFLLNGKTLKSNGTVAFMNLQLTLLKTLEIPLIPLSSLSTIQHTLSAFQCQLVSKRRADTIPQHNPAVSLLPYCTNNPPLPEHARNVLSDLYHSIPEIASVATSVEGKRRLRQWLEDSCPGVADDVVEFWAQEIFVD</sequence>
<reference evidence="1 2" key="1">
    <citation type="journal article" date="2012" name="BMC Genomics">
        <title>Sequencing the genome of Marssonina brunnea reveals fungus-poplar co-evolution.</title>
        <authorList>
            <person name="Zhu S."/>
            <person name="Cao Y.-Z."/>
            <person name="Jiang C."/>
            <person name="Tan B.-Y."/>
            <person name="Wang Z."/>
            <person name="Feng S."/>
            <person name="Zhang L."/>
            <person name="Su X.-H."/>
            <person name="Brejova B."/>
            <person name="Vinar T."/>
            <person name="Xu M."/>
            <person name="Wang M.-X."/>
            <person name="Zhang S.-G."/>
            <person name="Huang M.-R."/>
            <person name="Wu R."/>
            <person name="Zhou Y."/>
        </authorList>
    </citation>
    <scope>NUCLEOTIDE SEQUENCE [LARGE SCALE GENOMIC DNA]</scope>
    <source>
        <strain evidence="1 2">MB_m1</strain>
    </source>
</reference>
<dbReference type="Proteomes" id="UP000006753">
    <property type="component" value="Unassembled WGS sequence"/>
</dbReference>
<dbReference type="OMA" id="MSIVTHG"/>